<dbReference type="RefSeq" id="WP_283206468.1">
    <property type="nucleotide sequence ID" value="NZ_BPQS01000044.1"/>
</dbReference>
<dbReference type="EMBL" id="JAUFPT010000073">
    <property type="protein sequence ID" value="MDN3573360.1"/>
    <property type="molecule type" value="Genomic_DNA"/>
</dbReference>
<dbReference type="Gene3D" id="2.60.200.60">
    <property type="match status" value="2"/>
</dbReference>
<reference evidence="2" key="1">
    <citation type="journal article" date="2019" name="Int. J. Syst. Evol. Microbiol.">
        <title>The Global Catalogue of Microorganisms (GCM) 10K type strain sequencing project: providing services to taxonomists for standard genome sequencing and annotation.</title>
        <authorList>
            <consortium name="The Broad Institute Genomics Platform"/>
            <consortium name="The Broad Institute Genome Sequencing Center for Infectious Disease"/>
            <person name="Wu L."/>
            <person name="Ma J."/>
        </authorList>
    </citation>
    <scope>NUCLEOTIDE SEQUENCE [LARGE SCALE GENOMIC DNA]</scope>
    <source>
        <strain evidence="2">CECT 7806</strain>
    </source>
</reference>
<dbReference type="InterPro" id="IPR008727">
    <property type="entry name" value="PAAR_motif"/>
</dbReference>
<organism evidence="1 2">
    <name type="scientific">Methylobacterium longum</name>
    <dbReference type="NCBI Taxonomy" id="767694"/>
    <lineage>
        <taxon>Bacteria</taxon>
        <taxon>Pseudomonadati</taxon>
        <taxon>Pseudomonadota</taxon>
        <taxon>Alphaproteobacteria</taxon>
        <taxon>Hyphomicrobiales</taxon>
        <taxon>Methylobacteriaceae</taxon>
        <taxon>Methylobacterium</taxon>
    </lineage>
</organism>
<dbReference type="CDD" id="cd14738">
    <property type="entry name" value="PAAR_2"/>
    <property type="match status" value="1"/>
</dbReference>
<evidence type="ECO:0000313" key="1">
    <source>
        <dbReference type="EMBL" id="MDN3573360.1"/>
    </source>
</evidence>
<accession>A0ABT8AUD6</accession>
<protein>
    <submittedName>
        <fullName evidence="1">PAAR domain-containing protein</fullName>
    </submittedName>
</protein>
<keyword evidence="2" id="KW-1185">Reference proteome</keyword>
<dbReference type="Proteomes" id="UP001244297">
    <property type="component" value="Unassembled WGS sequence"/>
</dbReference>
<name>A0ABT8AUD6_9HYPH</name>
<proteinExistence type="predicted"/>
<dbReference type="Pfam" id="PF05488">
    <property type="entry name" value="PAAR_motif"/>
    <property type="match status" value="1"/>
</dbReference>
<comment type="caution">
    <text evidence="1">The sequence shown here is derived from an EMBL/GenBank/DDBJ whole genome shotgun (WGS) entry which is preliminary data.</text>
</comment>
<gene>
    <name evidence="1" type="ORF">QWZ18_22400</name>
</gene>
<sequence>MVTVLVPHVGGPILPPCMPTVLIGGIAAARVGDLAQCTGPVDSILKGSTTVLIGGQPAARIGDPTTHGGVITTGLPTVLIGA</sequence>
<evidence type="ECO:0000313" key="2">
    <source>
        <dbReference type="Proteomes" id="UP001244297"/>
    </source>
</evidence>